<evidence type="ECO:0000313" key="2">
    <source>
        <dbReference type="Proteomes" id="UP000796761"/>
    </source>
</evidence>
<evidence type="ECO:0000313" key="1">
    <source>
        <dbReference type="EMBL" id="TRZ21837.1"/>
    </source>
</evidence>
<organism evidence="1 2">
    <name type="scientific">Zosterops borbonicus</name>
    <dbReference type="NCBI Taxonomy" id="364589"/>
    <lineage>
        <taxon>Eukaryota</taxon>
        <taxon>Metazoa</taxon>
        <taxon>Chordata</taxon>
        <taxon>Craniata</taxon>
        <taxon>Vertebrata</taxon>
        <taxon>Euteleostomi</taxon>
        <taxon>Archelosauria</taxon>
        <taxon>Archosauria</taxon>
        <taxon>Dinosauria</taxon>
        <taxon>Saurischia</taxon>
        <taxon>Theropoda</taxon>
        <taxon>Coelurosauria</taxon>
        <taxon>Aves</taxon>
        <taxon>Neognathae</taxon>
        <taxon>Neoaves</taxon>
        <taxon>Telluraves</taxon>
        <taxon>Australaves</taxon>
        <taxon>Passeriformes</taxon>
        <taxon>Sylvioidea</taxon>
        <taxon>Zosteropidae</taxon>
        <taxon>Zosterops</taxon>
    </lineage>
</organism>
<sequence>MAASSAPLVAVPPAKLLLYNLFCSQPLAPGPDFAWVQFPVMPWTDDQYEYSVYSPKNSFSKALKLSIIWFPTPAQEDTTNSVPQETIHIPDYTYFG</sequence>
<keyword evidence="2" id="KW-1185">Reference proteome</keyword>
<protein>
    <submittedName>
        <fullName evidence="1">Uncharacterized protein</fullName>
    </submittedName>
</protein>
<dbReference type="AlphaFoldDB" id="A0A8K1GNK3"/>
<dbReference type="EMBL" id="SWJQ01000109">
    <property type="protein sequence ID" value="TRZ21837.1"/>
    <property type="molecule type" value="Genomic_DNA"/>
</dbReference>
<proteinExistence type="predicted"/>
<comment type="caution">
    <text evidence="1">The sequence shown here is derived from an EMBL/GenBank/DDBJ whole genome shotgun (WGS) entry which is preliminary data.</text>
</comment>
<accession>A0A8K1GNK3</accession>
<reference evidence="1" key="1">
    <citation type="submission" date="2019-04" db="EMBL/GenBank/DDBJ databases">
        <title>Genome assembly of Zosterops borbonicus 15179.</title>
        <authorList>
            <person name="Leroy T."/>
            <person name="Anselmetti Y."/>
            <person name="Tilak M.-K."/>
            <person name="Nabholz B."/>
        </authorList>
    </citation>
    <scope>NUCLEOTIDE SEQUENCE</scope>
    <source>
        <strain evidence="1">HGM_15179</strain>
        <tissue evidence="1">Muscle</tissue>
    </source>
</reference>
<name>A0A8K1GNK3_9PASS</name>
<gene>
    <name evidence="1" type="ORF">HGM15179_005241</name>
</gene>
<dbReference type="Proteomes" id="UP000796761">
    <property type="component" value="Unassembled WGS sequence"/>
</dbReference>